<reference evidence="1 2" key="1">
    <citation type="submission" date="2011-07" db="EMBL/GenBank/DDBJ databases">
        <authorList>
            <person name="Coyne R."/>
            <person name="Brami D."/>
            <person name="Johnson J."/>
            <person name="Hostetler J."/>
            <person name="Hannick L."/>
            <person name="Clark T."/>
            <person name="Cassidy-Hanley D."/>
            <person name="Inman J."/>
        </authorList>
    </citation>
    <scope>NUCLEOTIDE SEQUENCE [LARGE SCALE GENOMIC DNA]</scope>
    <source>
        <strain evidence="1 2">G5</strain>
    </source>
</reference>
<dbReference type="InterPro" id="IPR011990">
    <property type="entry name" value="TPR-like_helical_dom_sf"/>
</dbReference>
<sequence>MLFQFSNSLFKKNDYETVIQYTTKSIKLDENFKKPYLNRIIAFEKTEREEDALEDLKALEKIDPNDKDLKARIYQMSKFGLSLDSFKLNQNDNGSYNISFNK</sequence>
<dbReference type="RefSeq" id="XP_004024200.1">
    <property type="nucleotide sequence ID" value="XM_004024151.1"/>
</dbReference>
<protein>
    <recommendedName>
        <fullName evidence="3">Tetratricopeptide repeat protein</fullName>
    </recommendedName>
</protein>
<dbReference type="OrthoDB" id="448999at2759"/>
<keyword evidence="2" id="KW-1185">Reference proteome</keyword>
<dbReference type="eggNOG" id="KOG4234">
    <property type="taxonomic scope" value="Eukaryota"/>
</dbReference>
<dbReference type="GeneID" id="14903380"/>
<dbReference type="AlphaFoldDB" id="G0R5C7"/>
<evidence type="ECO:0008006" key="3">
    <source>
        <dbReference type="Google" id="ProtNLM"/>
    </source>
</evidence>
<evidence type="ECO:0000313" key="2">
    <source>
        <dbReference type="Proteomes" id="UP000008983"/>
    </source>
</evidence>
<dbReference type="EMBL" id="GL984368">
    <property type="protein sequence ID" value="EGR27316.1"/>
    <property type="molecule type" value="Genomic_DNA"/>
</dbReference>
<dbReference type="PANTHER" id="PTHR46014:SF1">
    <property type="entry name" value="TETRATRICOPEPTIDE REPEAT PROTEIN 1"/>
    <property type="match status" value="1"/>
</dbReference>
<dbReference type="SUPFAM" id="SSF48452">
    <property type="entry name" value="TPR-like"/>
    <property type="match status" value="1"/>
</dbReference>
<dbReference type="Gene3D" id="1.25.40.10">
    <property type="entry name" value="Tetratricopeptide repeat domain"/>
    <property type="match status" value="1"/>
</dbReference>
<accession>G0R5C7</accession>
<name>G0R5C7_ICHMU</name>
<organism evidence="1 2">
    <name type="scientific">Ichthyophthirius multifiliis</name>
    <name type="common">White spot disease agent</name>
    <name type="synonym">Ich</name>
    <dbReference type="NCBI Taxonomy" id="5932"/>
    <lineage>
        <taxon>Eukaryota</taxon>
        <taxon>Sar</taxon>
        <taxon>Alveolata</taxon>
        <taxon>Ciliophora</taxon>
        <taxon>Intramacronucleata</taxon>
        <taxon>Oligohymenophorea</taxon>
        <taxon>Hymenostomatida</taxon>
        <taxon>Ophryoglenina</taxon>
        <taxon>Ichthyophthirius</taxon>
    </lineage>
</organism>
<dbReference type="InParanoid" id="G0R5C7"/>
<gene>
    <name evidence="1" type="ORF">IMG5_197840</name>
</gene>
<dbReference type="PANTHER" id="PTHR46014">
    <property type="entry name" value="TETRATRICOPEPTIDE REPEAT PROTEIN 1"/>
    <property type="match status" value="1"/>
</dbReference>
<dbReference type="InterPro" id="IPR052769">
    <property type="entry name" value="TPR_domain_protein"/>
</dbReference>
<evidence type="ECO:0000313" key="1">
    <source>
        <dbReference type="EMBL" id="EGR27316.1"/>
    </source>
</evidence>
<proteinExistence type="predicted"/>
<dbReference type="Proteomes" id="UP000008983">
    <property type="component" value="Unassembled WGS sequence"/>
</dbReference>